<evidence type="ECO:0000256" key="2">
    <source>
        <dbReference type="ARBA" id="ARBA00022448"/>
    </source>
</evidence>
<evidence type="ECO:0000256" key="4">
    <source>
        <dbReference type="ARBA" id="ARBA00022496"/>
    </source>
</evidence>
<evidence type="ECO:0000256" key="10">
    <source>
        <dbReference type="ARBA" id="ARBA00023237"/>
    </source>
</evidence>
<dbReference type="EMBL" id="CP117417">
    <property type="protein sequence ID" value="WCT76613.1"/>
    <property type="molecule type" value="Genomic_DNA"/>
</dbReference>
<dbReference type="Gene3D" id="2.40.170.20">
    <property type="entry name" value="TonB-dependent receptor, beta-barrel domain"/>
    <property type="match status" value="1"/>
</dbReference>
<keyword evidence="5 11" id="KW-0812">Transmembrane</keyword>
<keyword evidence="16" id="KW-0675">Receptor</keyword>
<protein>
    <submittedName>
        <fullName evidence="16">TonB-dependent receptor</fullName>
    </submittedName>
</protein>
<keyword evidence="4" id="KW-0410">Iron transport</keyword>
<feature type="signal peptide" evidence="13">
    <location>
        <begin position="1"/>
        <end position="24"/>
    </location>
</feature>
<evidence type="ECO:0000259" key="15">
    <source>
        <dbReference type="Pfam" id="PF07715"/>
    </source>
</evidence>
<dbReference type="PROSITE" id="PS52016">
    <property type="entry name" value="TONB_DEPENDENT_REC_3"/>
    <property type="match status" value="1"/>
</dbReference>
<keyword evidence="9 11" id="KW-0472">Membrane</keyword>
<evidence type="ECO:0000313" key="17">
    <source>
        <dbReference type="Proteomes" id="UP001218231"/>
    </source>
</evidence>
<keyword evidence="3 11" id="KW-1134">Transmembrane beta strand</keyword>
<feature type="chain" id="PRO_5045622920" evidence="13">
    <location>
        <begin position="25"/>
        <end position="682"/>
    </location>
</feature>
<comment type="similarity">
    <text evidence="11 12">Belongs to the TonB-dependent receptor family.</text>
</comment>
<evidence type="ECO:0000313" key="16">
    <source>
        <dbReference type="EMBL" id="WCT76613.1"/>
    </source>
</evidence>
<keyword evidence="6" id="KW-0408">Iron</keyword>
<keyword evidence="8 12" id="KW-0798">TonB box</keyword>
<sequence length="682" mass="72475">MKYSVHACGISMMCLAALAAPARAAEADAGSGKSDKASLSEIIVTAQKTVSTLQKTPIAISVVNGDAVSRLAQSTAEDVLKNVAGVEVQGAARGQVIAIRGLGTDTPPGVGESSVSTNFDGVYSIRAEANTLGFYDLERVEVLRGPQSTLYGRNATGGVVNMISANPQLGKTSLAVSAGLGNYGLLRGEAAINLPVGETLALRVSGTGITRDGYLNNGHSDQKGAGVRAKLLWKPSEDLSVLTGFEGAWLKGHGGGGVEVANFAAGKYYTTADSGIGGQDYFGYKLWSQIDWKVGPGIVTFIPAYQKGSGQNNGVFGGRGTYGRDPANIEQNSGELRYASAPGSSVQWIAGLYHYDYSQYTYSLDNTTYGSTAGFSYNRGISNAVFGQVTVPVANGLRLIGGLRETWDQRRAKGTDAVGNIVGGALSNSFFDYRAGLEYDVGAHSLAYFTASSAFRPGGVSPFDGKTFLPERLHAYEAGIKNRFFDNRLQFNLGGFYYDYSNYQVVDFFIGATGANLVFYNVDAKNYGLELDTQAAITSADTLNASVTWLSSRIEGDLILHPADPFTAVNFRGQRLPHAPEWTIKGGYQHLFDMGNNGTITARGDLRYVSKQMVAPNNTAGAIQDAYATLDASLAWKSANERYGVTAYIKNITDKAVKTGYFVGYVTVGAPQTYGVTVSVKF</sequence>
<keyword evidence="17" id="KW-1185">Reference proteome</keyword>
<keyword evidence="10 11" id="KW-0998">Cell outer membrane</keyword>
<keyword evidence="13" id="KW-0732">Signal</keyword>
<dbReference type="Proteomes" id="UP001218231">
    <property type="component" value="Chromosome"/>
</dbReference>
<keyword evidence="7" id="KW-0406">Ion transport</keyword>
<evidence type="ECO:0000256" key="5">
    <source>
        <dbReference type="ARBA" id="ARBA00022692"/>
    </source>
</evidence>
<feature type="domain" description="TonB-dependent receptor plug" evidence="15">
    <location>
        <begin position="53"/>
        <end position="159"/>
    </location>
</feature>
<name>A0ABY7TUB8_9SPHN</name>
<evidence type="ECO:0000256" key="13">
    <source>
        <dbReference type="SAM" id="SignalP"/>
    </source>
</evidence>
<evidence type="ECO:0000256" key="7">
    <source>
        <dbReference type="ARBA" id="ARBA00023065"/>
    </source>
</evidence>
<comment type="subcellular location">
    <subcellularLocation>
        <location evidence="1 11">Cell outer membrane</location>
        <topology evidence="1 11">Multi-pass membrane protein</topology>
    </subcellularLocation>
</comment>
<proteinExistence type="inferred from homology"/>
<organism evidence="16 17">
    <name type="scientific">Novosphingobium humi</name>
    <dbReference type="NCBI Taxonomy" id="2282397"/>
    <lineage>
        <taxon>Bacteria</taxon>
        <taxon>Pseudomonadati</taxon>
        <taxon>Pseudomonadota</taxon>
        <taxon>Alphaproteobacteria</taxon>
        <taxon>Sphingomonadales</taxon>
        <taxon>Sphingomonadaceae</taxon>
        <taxon>Novosphingobium</taxon>
    </lineage>
</organism>
<evidence type="ECO:0000256" key="6">
    <source>
        <dbReference type="ARBA" id="ARBA00023004"/>
    </source>
</evidence>
<evidence type="ECO:0000256" key="9">
    <source>
        <dbReference type="ARBA" id="ARBA00023136"/>
    </source>
</evidence>
<dbReference type="InterPro" id="IPR039426">
    <property type="entry name" value="TonB-dep_rcpt-like"/>
</dbReference>
<dbReference type="Pfam" id="PF00593">
    <property type="entry name" value="TonB_dep_Rec_b-barrel"/>
    <property type="match status" value="1"/>
</dbReference>
<reference evidence="16 17" key="1">
    <citation type="submission" date="2023-02" db="EMBL/GenBank/DDBJ databases">
        <title>Genome sequence of Novosphingobium humi KACC 19094.</title>
        <authorList>
            <person name="Kim S."/>
            <person name="Heo J."/>
            <person name="Kwon S.-W."/>
        </authorList>
    </citation>
    <scope>NUCLEOTIDE SEQUENCE [LARGE SCALE GENOMIC DNA]</scope>
    <source>
        <strain evidence="16 17">KACC 19094</strain>
    </source>
</reference>
<dbReference type="InterPro" id="IPR012910">
    <property type="entry name" value="Plug_dom"/>
</dbReference>
<accession>A0ABY7TUB8</accession>
<dbReference type="Pfam" id="PF07715">
    <property type="entry name" value="Plug"/>
    <property type="match status" value="1"/>
</dbReference>
<dbReference type="CDD" id="cd01347">
    <property type="entry name" value="ligand_gated_channel"/>
    <property type="match status" value="1"/>
</dbReference>
<dbReference type="RefSeq" id="WP_273617027.1">
    <property type="nucleotide sequence ID" value="NZ_CP117417.1"/>
</dbReference>
<evidence type="ECO:0000256" key="11">
    <source>
        <dbReference type="PROSITE-ProRule" id="PRU01360"/>
    </source>
</evidence>
<dbReference type="SUPFAM" id="SSF56935">
    <property type="entry name" value="Porins"/>
    <property type="match status" value="1"/>
</dbReference>
<evidence type="ECO:0000256" key="1">
    <source>
        <dbReference type="ARBA" id="ARBA00004571"/>
    </source>
</evidence>
<evidence type="ECO:0000259" key="14">
    <source>
        <dbReference type="Pfam" id="PF00593"/>
    </source>
</evidence>
<evidence type="ECO:0000256" key="3">
    <source>
        <dbReference type="ARBA" id="ARBA00022452"/>
    </source>
</evidence>
<dbReference type="InterPro" id="IPR036942">
    <property type="entry name" value="Beta-barrel_TonB_sf"/>
</dbReference>
<feature type="domain" description="TonB-dependent receptor-like beta-barrel" evidence="14">
    <location>
        <begin position="283"/>
        <end position="652"/>
    </location>
</feature>
<evidence type="ECO:0000256" key="12">
    <source>
        <dbReference type="RuleBase" id="RU003357"/>
    </source>
</evidence>
<gene>
    <name evidence="16" type="ORF">PQ457_11780</name>
</gene>
<keyword evidence="2 11" id="KW-0813">Transport</keyword>
<dbReference type="PANTHER" id="PTHR32552">
    <property type="entry name" value="FERRICHROME IRON RECEPTOR-RELATED"/>
    <property type="match status" value="1"/>
</dbReference>
<dbReference type="PANTHER" id="PTHR32552:SF81">
    <property type="entry name" value="TONB-DEPENDENT OUTER MEMBRANE RECEPTOR"/>
    <property type="match status" value="1"/>
</dbReference>
<dbReference type="InterPro" id="IPR000531">
    <property type="entry name" value="Beta-barrel_TonB"/>
</dbReference>
<evidence type="ECO:0000256" key="8">
    <source>
        <dbReference type="ARBA" id="ARBA00023077"/>
    </source>
</evidence>